<dbReference type="InParanoid" id="G3AVL8"/>
<dbReference type="eggNOG" id="ENOG502QQIE">
    <property type="taxonomic scope" value="Eukaryota"/>
</dbReference>
<accession>G3AVL8</accession>
<dbReference type="Pfam" id="PF21666">
    <property type="entry name" value="DUF4246_N"/>
    <property type="match status" value="1"/>
</dbReference>
<organism evidence="5">
    <name type="scientific">Spathaspora passalidarum (strain NRRL Y-27907 / 11-Y1)</name>
    <dbReference type="NCBI Taxonomy" id="619300"/>
    <lineage>
        <taxon>Eukaryota</taxon>
        <taxon>Fungi</taxon>
        <taxon>Dikarya</taxon>
        <taxon>Ascomycota</taxon>
        <taxon>Saccharomycotina</taxon>
        <taxon>Pichiomycetes</taxon>
        <taxon>Debaryomycetaceae</taxon>
        <taxon>Spathaspora</taxon>
    </lineage>
</organism>
<evidence type="ECO:0000313" key="4">
    <source>
        <dbReference type="EMBL" id="EGW29967.1"/>
    </source>
</evidence>
<dbReference type="STRING" id="619300.G3AVL8"/>
<dbReference type="InterPro" id="IPR049207">
    <property type="entry name" value="DUF4246_N"/>
</dbReference>
<dbReference type="Proteomes" id="UP000000709">
    <property type="component" value="Unassembled WGS sequence"/>
</dbReference>
<dbReference type="EMBL" id="GL996506">
    <property type="protein sequence ID" value="EGW29967.1"/>
    <property type="molecule type" value="Genomic_DNA"/>
</dbReference>
<evidence type="ECO:0000313" key="5">
    <source>
        <dbReference type="Proteomes" id="UP000000709"/>
    </source>
</evidence>
<reference evidence="4 5" key="1">
    <citation type="journal article" date="2011" name="Proc. Natl. Acad. Sci. U.S.A.">
        <title>Comparative genomics of xylose-fermenting fungi for enhanced biofuel production.</title>
        <authorList>
            <person name="Wohlbach D.J."/>
            <person name="Kuo A."/>
            <person name="Sato T.K."/>
            <person name="Potts K.M."/>
            <person name="Salamov A.A."/>
            <person name="LaButti K.M."/>
            <person name="Sun H."/>
            <person name="Clum A."/>
            <person name="Pangilinan J.L."/>
            <person name="Lindquist E.A."/>
            <person name="Lucas S."/>
            <person name="Lapidus A."/>
            <person name="Jin M."/>
            <person name="Gunawan C."/>
            <person name="Balan V."/>
            <person name="Dale B.E."/>
            <person name="Jeffries T.W."/>
            <person name="Zinkel R."/>
            <person name="Barry K.W."/>
            <person name="Grigoriev I.V."/>
            <person name="Gasch A.P."/>
        </authorList>
    </citation>
    <scope>NUCLEOTIDE SEQUENCE [LARGE SCALE GENOMIC DNA]</scope>
    <source>
        <strain evidence="5">NRRL Y-27907 / 11-Y1</strain>
    </source>
</reference>
<name>G3AVL8_SPAPN</name>
<dbReference type="OMA" id="WHIEGAM"/>
<keyword evidence="5" id="KW-1185">Reference proteome</keyword>
<proteinExistence type="predicted"/>
<sequence length="562" mass="65996">MSGQKRSHGATMLVGSPFPHPWCTDFGLFSARSLDDWLIMEISQSLRSKNEWQRKYKDETIASKWKQEIRDQCKNKTNYMEEVIDYVFKELEWYEELESTLMESSGFEIGCNEYMAISNSVITWEVKEDLKARVLPLVESFGEALDYHPGSDNKVIDLVHPSLFPLQYDITPVFGKDNKLEIVKYTEEIQHAKINVFNHAVSKKFQWIPALLKLQDNGKFTFSSYINNLHPVKHKELYSSIEDVFNAIIPGLNYTLSRYASKEHLRVRVPPGEDAYTEELDEEKDAIYDRIDEMDQDKEEEIEALYDQISDLEKDKSRFVLKTIRPNWEENHPVLDQIIDVRTFGSLKVIVKLANIELTPENPSYNGGSWHVEGTINEDIVATVLYYYDMDNISESKLSFRTDYSQPNYAQHDAFYLEHFYGLKDSDLMMKNIGSIEAKENKVVIFPNMYQHHVDSFELKDKTKSGHRKILCFFITDPYNSNVVSSDRIPPQQKEWWDDEQLSYLYPDNTKQEILQLKSESNQEWPLTLNYARPVREELMKERSIPQDVENDFDRHFCFCEH</sequence>
<feature type="domain" description="DUF4246" evidence="2">
    <location>
        <begin position="82"/>
        <end position="500"/>
    </location>
</feature>
<dbReference type="InterPro" id="IPR025340">
    <property type="entry name" value="DUF4246"/>
</dbReference>
<dbReference type="PANTHER" id="PTHR33119:SF1">
    <property type="entry name" value="FE2OG DIOXYGENASE DOMAIN-CONTAINING PROTEIN"/>
    <property type="match status" value="1"/>
</dbReference>
<dbReference type="GeneID" id="18874820"/>
<dbReference type="InterPro" id="IPR049192">
    <property type="entry name" value="DUF4246_C"/>
</dbReference>
<dbReference type="AlphaFoldDB" id="G3AVL8"/>
<evidence type="ECO:0000259" key="2">
    <source>
        <dbReference type="Pfam" id="PF14033"/>
    </source>
</evidence>
<dbReference type="Pfam" id="PF14033">
    <property type="entry name" value="DUF4246"/>
    <property type="match status" value="1"/>
</dbReference>
<keyword evidence="1" id="KW-0175">Coiled coil</keyword>
<evidence type="ECO:0000256" key="1">
    <source>
        <dbReference type="SAM" id="Coils"/>
    </source>
</evidence>
<dbReference type="RefSeq" id="XP_007377733.1">
    <property type="nucleotide sequence ID" value="XM_007377671.1"/>
</dbReference>
<gene>
    <name evidence="4" type="ORF">SPAPADRAFT_63589</name>
</gene>
<dbReference type="HOGENOM" id="CLU_012066_3_2_1"/>
<feature type="domain" description="DUF4246" evidence="3">
    <location>
        <begin position="16"/>
        <end position="68"/>
    </location>
</feature>
<dbReference type="OrthoDB" id="415532at2759"/>
<dbReference type="PANTHER" id="PTHR33119">
    <property type="entry name" value="IFI3P"/>
    <property type="match status" value="1"/>
</dbReference>
<protein>
    <submittedName>
        <fullName evidence="4">Uncharacterized protein</fullName>
    </submittedName>
</protein>
<feature type="coiled-coil region" evidence="1">
    <location>
        <begin position="277"/>
        <end position="315"/>
    </location>
</feature>
<evidence type="ECO:0000259" key="3">
    <source>
        <dbReference type="Pfam" id="PF21666"/>
    </source>
</evidence>
<dbReference type="KEGG" id="spaa:SPAPADRAFT_63589"/>